<dbReference type="EMBL" id="JANPWB010000009">
    <property type="protein sequence ID" value="KAJ1154367.1"/>
    <property type="molecule type" value="Genomic_DNA"/>
</dbReference>
<proteinExistence type="predicted"/>
<feature type="region of interest" description="Disordered" evidence="1">
    <location>
        <begin position="42"/>
        <end position="84"/>
    </location>
</feature>
<organism evidence="2 3">
    <name type="scientific">Pleurodeles waltl</name>
    <name type="common">Iberian ribbed newt</name>
    <dbReference type="NCBI Taxonomy" id="8319"/>
    <lineage>
        <taxon>Eukaryota</taxon>
        <taxon>Metazoa</taxon>
        <taxon>Chordata</taxon>
        <taxon>Craniata</taxon>
        <taxon>Vertebrata</taxon>
        <taxon>Euteleostomi</taxon>
        <taxon>Amphibia</taxon>
        <taxon>Batrachia</taxon>
        <taxon>Caudata</taxon>
        <taxon>Salamandroidea</taxon>
        <taxon>Salamandridae</taxon>
        <taxon>Pleurodelinae</taxon>
        <taxon>Pleurodeles</taxon>
    </lineage>
</organism>
<dbReference type="AlphaFoldDB" id="A0AAV7RS37"/>
<reference evidence="2" key="1">
    <citation type="journal article" date="2022" name="bioRxiv">
        <title>Sequencing and chromosome-scale assembly of the giantPleurodeles waltlgenome.</title>
        <authorList>
            <person name="Brown T."/>
            <person name="Elewa A."/>
            <person name="Iarovenko S."/>
            <person name="Subramanian E."/>
            <person name="Araus A.J."/>
            <person name="Petzold A."/>
            <person name="Susuki M."/>
            <person name="Suzuki K.-i.T."/>
            <person name="Hayashi T."/>
            <person name="Toyoda A."/>
            <person name="Oliveira C."/>
            <person name="Osipova E."/>
            <person name="Leigh N.D."/>
            <person name="Simon A."/>
            <person name="Yun M.H."/>
        </authorList>
    </citation>
    <scope>NUCLEOTIDE SEQUENCE</scope>
    <source>
        <strain evidence="2">20211129_DDA</strain>
        <tissue evidence="2">Liver</tissue>
    </source>
</reference>
<evidence type="ECO:0008006" key="4">
    <source>
        <dbReference type="Google" id="ProtNLM"/>
    </source>
</evidence>
<accession>A0AAV7RS37</accession>
<protein>
    <recommendedName>
        <fullName evidence="4">Secreted protein</fullName>
    </recommendedName>
</protein>
<dbReference type="Proteomes" id="UP001066276">
    <property type="component" value="Chromosome 5"/>
</dbReference>
<comment type="caution">
    <text evidence="2">The sequence shown here is derived from an EMBL/GenBank/DDBJ whole genome shotgun (WGS) entry which is preliminary data.</text>
</comment>
<evidence type="ECO:0000313" key="2">
    <source>
        <dbReference type="EMBL" id="KAJ1154367.1"/>
    </source>
</evidence>
<keyword evidence="3" id="KW-1185">Reference proteome</keyword>
<gene>
    <name evidence="2" type="ORF">NDU88_007119</name>
</gene>
<evidence type="ECO:0000256" key="1">
    <source>
        <dbReference type="SAM" id="MobiDB-lite"/>
    </source>
</evidence>
<name>A0AAV7RS37_PLEWA</name>
<sequence>MQRHACAWRTAACNRQPSIRGRRSNTPAVTLTLALCSGLASSRPQETGNGCLRAQPLSDSRPCGTQKVRGSQLRSARPQNSPYF</sequence>
<evidence type="ECO:0000313" key="3">
    <source>
        <dbReference type="Proteomes" id="UP001066276"/>
    </source>
</evidence>
<feature type="compositionally biased region" description="Polar residues" evidence="1">
    <location>
        <begin position="68"/>
        <end position="84"/>
    </location>
</feature>